<feature type="region of interest" description="Disordered" evidence="1">
    <location>
        <begin position="1"/>
        <end position="21"/>
    </location>
</feature>
<dbReference type="Proteomes" id="UP000290289">
    <property type="component" value="Chromosome 8"/>
</dbReference>
<reference evidence="2 3" key="1">
    <citation type="submission" date="2018-10" db="EMBL/GenBank/DDBJ databases">
        <title>A high-quality apple genome assembly.</title>
        <authorList>
            <person name="Hu J."/>
        </authorList>
    </citation>
    <scope>NUCLEOTIDE SEQUENCE [LARGE SCALE GENOMIC DNA]</scope>
    <source>
        <strain evidence="3">cv. HFTH1</strain>
        <tissue evidence="2">Young leaf</tissue>
    </source>
</reference>
<comment type="caution">
    <text evidence="2">The sequence shown here is derived from an EMBL/GenBank/DDBJ whole genome shotgun (WGS) entry which is preliminary data.</text>
</comment>
<name>A0A498JAA7_MALDO</name>
<gene>
    <name evidence="2" type="ORF">DVH24_021089</name>
</gene>
<evidence type="ECO:0000313" key="3">
    <source>
        <dbReference type="Proteomes" id="UP000290289"/>
    </source>
</evidence>
<evidence type="ECO:0000256" key="1">
    <source>
        <dbReference type="SAM" id="MobiDB-lite"/>
    </source>
</evidence>
<accession>A0A498JAA7</accession>
<sequence length="92" mass="10155">MASSKQMEEETAAREPTDVNRGVVKEETVRVETTYVTDNLGRLTEFAECEEKPGVLGSMMKAVTGTLEHAKEVVVGKPHHEIQVQRLAVKTS</sequence>
<organism evidence="2 3">
    <name type="scientific">Malus domestica</name>
    <name type="common">Apple</name>
    <name type="synonym">Pyrus malus</name>
    <dbReference type="NCBI Taxonomy" id="3750"/>
    <lineage>
        <taxon>Eukaryota</taxon>
        <taxon>Viridiplantae</taxon>
        <taxon>Streptophyta</taxon>
        <taxon>Embryophyta</taxon>
        <taxon>Tracheophyta</taxon>
        <taxon>Spermatophyta</taxon>
        <taxon>Magnoliopsida</taxon>
        <taxon>eudicotyledons</taxon>
        <taxon>Gunneridae</taxon>
        <taxon>Pentapetalae</taxon>
        <taxon>rosids</taxon>
        <taxon>fabids</taxon>
        <taxon>Rosales</taxon>
        <taxon>Rosaceae</taxon>
        <taxon>Amygdaloideae</taxon>
        <taxon>Maleae</taxon>
        <taxon>Malus</taxon>
    </lineage>
</organism>
<keyword evidence="3" id="KW-1185">Reference proteome</keyword>
<evidence type="ECO:0000313" key="2">
    <source>
        <dbReference type="EMBL" id="RXH92066.1"/>
    </source>
</evidence>
<protein>
    <submittedName>
        <fullName evidence="2">Uncharacterized protein</fullName>
    </submittedName>
</protein>
<proteinExistence type="predicted"/>
<dbReference type="AlphaFoldDB" id="A0A498JAA7"/>
<dbReference type="EMBL" id="RDQH01000334">
    <property type="protein sequence ID" value="RXH92066.1"/>
    <property type="molecule type" value="Genomic_DNA"/>
</dbReference>